<dbReference type="SUPFAM" id="SSF53448">
    <property type="entry name" value="Nucleotide-diphospho-sugar transferases"/>
    <property type="match status" value="1"/>
</dbReference>
<comment type="caution">
    <text evidence="1">The sequence shown here is derived from an EMBL/GenBank/DDBJ whole genome shotgun (WGS) entry which is preliminary data.</text>
</comment>
<dbReference type="Gene3D" id="3.90.550.10">
    <property type="entry name" value="Spore Coat Polysaccharide Biosynthesis Protein SpsA, Chain A"/>
    <property type="match status" value="1"/>
</dbReference>
<evidence type="ECO:0000313" key="1">
    <source>
        <dbReference type="EMBL" id="MCE4556111.1"/>
    </source>
</evidence>
<sequence length="258" mass="28091">MTPPRTLAVVQARLSSSRLPGKVLMPLHGMPMILFMLARVRRTTRIDEIVLATSTDASDDPLADAVAAAGYTVHRGPLDDVLARFVGAVEPRAADWVVRLTGDCPLIDPAIVDRVISQAQSERLDYCTNADPASFPDGLDVEVCTRAALLASATDARLQSEREHVTLFIRNHPERFRLNHLRAVADLSALRWTVDHADDLALVQALVAAIAARGGDPLQADLFDLLRVVSEQPQLAHANLHQRNEGLLKSLQADTPIS</sequence>
<reference evidence="1 2" key="1">
    <citation type="submission" date="2021-12" db="EMBL/GenBank/DDBJ databases">
        <title>Genome seq of P8.</title>
        <authorList>
            <person name="Seo T."/>
        </authorList>
    </citation>
    <scope>NUCLEOTIDE SEQUENCE [LARGE SCALE GENOMIC DNA]</scope>
    <source>
        <strain evidence="1 2">P8</strain>
    </source>
</reference>
<proteinExistence type="predicted"/>
<dbReference type="EMBL" id="JAJTWU010000006">
    <property type="protein sequence ID" value="MCE4556111.1"/>
    <property type="molecule type" value="Genomic_DNA"/>
</dbReference>
<dbReference type="CDD" id="cd02518">
    <property type="entry name" value="GT2_SpsF"/>
    <property type="match status" value="1"/>
</dbReference>
<gene>
    <name evidence="1" type="ORF">LXT13_17080</name>
</gene>
<organism evidence="1 2">
    <name type="scientific">Pelomonas cellulosilytica</name>
    <dbReference type="NCBI Taxonomy" id="2906762"/>
    <lineage>
        <taxon>Bacteria</taxon>
        <taxon>Pseudomonadati</taxon>
        <taxon>Pseudomonadota</taxon>
        <taxon>Betaproteobacteria</taxon>
        <taxon>Burkholderiales</taxon>
        <taxon>Sphaerotilaceae</taxon>
        <taxon>Roseateles</taxon>
    </lineage>
</organism>
<dbReference type="Pfam" id="PF02348">
    <property type="entry name" value="CTP_transf_3"/>
    <property type="match status" value="1"/>
</dbReference>
<dbReference type="PANTHER" id="PTHR42866">
    <property type="entry name" value="3-DEOXY-MANNO-OCTULOSONATE CYTIDYLYLTRANSFERASE"/>
    <property type="match status" value="1"/>
</dbReference>
<dbReference type="RefSeq" id="WP_233373151.1">
    <property type="nucleotide sequence ID" value="NZ_JAJTWU010000006.1"/>
</dbReference>
<dbReference type="InterPro" id="IPR029044">
    <property type="entry name" value="Nucleotide-diphossugar_trans"/>
</dbReference>
<evidence type="ECO:0000313" key="2">
    <source>
        <dbReference type="Proteomes" id="UP001200741"/>
    </source>
</evidence>
<dbReference type="Proteomes" id="UP001200741">
    <property type="component" value="Unassembled WGS sequence"/>
</dbReference>
<keyword evidence="2" id="KW-1185">Reference proteome</keyword>
<protein>
    <submittedName>
        <fullName evidence="1">Glycosyltransferase family protein</fullName>
    </submittedName>
</protein>
<name>A0ABS8XZB0_9BURK</name>
<dbReference type="InterPro" id="IPR003329">
    <property type="entry name" value="Cytidylyl_trans"/>
</dbReference>
<dbReference type="PANTHER" id="PTHR42866:SF1">
    <property type="entry name" value="SPORE COAT POLYSACCHARIDE BIOSYNTHESIS PROTEIN SPSF"/>
    <property type="match status" value="1"/>
</dbReference>
<accession>A0ABS8XZB0</accession>